<dbReference type="PANTHER" id="PTHR24264:SF65">
    <property type="entry name" value="SRCR DOMAIN-CONTAINING PROTEIN"/>
    <property type="match status" value="1"/>
</dbReference>
<organism evidence="8 9">
    <name type="scientific">Meganyctiphanes norvegica</name>
    <name type="common">Northern krill</name>
    <name type="synonym">Thysanopoda norvegica</name>
    <dbReference type="NCBI Taxonomy" id="48144"/>
    <lineage>
        <taxon>Eukaryota</taxon>
        <taxon>Metazoa</taxon>
        <taxon>Ecdysozoa</taxon>
        <taxon>Arthropoda</taxon>
        <taxon>Crustacea</taxon>
        <taxon>Multicrustacea</taxon>
        <taxon>Malacostraca</taxon>
        <taxon>Eumalacostraca</taxon>
        <taxon>Eucarida</taxon>
        <taxon>Euphausiacea</taxon>
        <taxon>Euphausiidae</taxon>
        <taxon>Meganyctiphanes</taxon>
    </lineage>
</organism>
<feature type="domain" description="Peptidase S1" evidence="7">
    <location>
        <begin position="1"/>
        <end position="112"/>
    </location>
</feature>
<proteinExistence type="predicted"/>
<evidence type="ECO:0000256" key="4">
    <source>
        <dbReference type="ARBA" id="ARBA00022801"/>
    </source>
</evidence>
<protein>
    <recommendedName>
        <fullName evidence="7">Peptidase S1 domain-containing protein</fullName>
    </recommendedName>
</protein>
<evidence type="ECO:0000256" key="1">
    <source>
        <dbReference type="ARBA" id="ARBA00004613"/>
    </source>
</evidence>
<evidence type="ECO:0000313" key="9">
    <source>
        <dbReference type="Proteomes" id="UP001497623"/>
    </source>
</evidence>
<dbReference type="EMBL" id="CAXKWB010003044">
    <property type="protein sequence ID" value="CAL4068266.1"/>
    <property type="molecule type" value="Genomic_DNA"/>
</dbReference>
<dbReference type="AlphaFoldDB" id="A0AAV2Q3Q7"/>
<evidence type="ECO:0000259" key="7">
    <source>
        <dbReference type="PROSITE" id="PS50240"/>
    </source>
</evidence>
<evidence type="ECO:0000256" key="6">
    <source>
        <dbReference type="ARBA" id="ARBA00023157"/>
    </source>
</evidence>
<keyword evidence="5" id="KW-0720">Serine protease</keyword>
<dbReference type="InterPro" id="IPR001254">
    <property type="entry name" value="Trypsin_dom"/>
</dbReference>
<dbReference type="PROSITE" id="PS50240">
    <property type="entry name" value="TRYPSIN_DOM"/>
    <property type="match status" value="1"/>
</dbReference>
<dbReference type="GO" id="GO:0005615">
    <property type="term" value="C:extracellular space"/>
    <property type="evidence" value="ECO:0007669"/>
    <property type="project" value="TreeGrafter"/>
</dbReference>
<dbReference type="SUPFAM" id="SSF50494">
    <property type="entry name" value="Trypsin-like serine proteases"/>
    <property type="match status" value="1"/>
</dbReference>
<reference evidence="8 9" key="1">
    <citation type="submission" date="2024-05" db="EMBL/GenBank/DDBJ databases">
        <authorList>
            <person name="Wallberg A."/>
        </authorList>
    </citation>
    <scope>NUCLEOTIDE SEQUENCE [LARGE SCALE GENOMIC DNA]</scope>
</reference>
<dbReference type="Proteomes" id="UP001497623">
    <property type="component" value="Unassembled WGS sequence"/>
</dbReference>
<dbReference type="InterPro" id="IPR043504">
    <property type="entry name" value="Peptidase_S1_PA_chymotrypsin"/>
</dbReference>
<comment type="caution">
    <text evidence="8">The sequence shown here is derived from an EMBL/GenBank/DDBJ whole genome shotgun (WGS) entry which is preliminary data.</text>
</comment>
<evidence type="ECO:0000256" key="2">
    <source>
        <dbReference type="ARBA" id="ARBA00022525"/>
    </source>
</evidence>
<accession>A0AAV2Q3Q7</accession>
<gene>
    <name evidence="8" type="ORF">MNOR_LOCUS7068</name>
</gene>
<dbReference type="FunFam" id="2.40.10.10:FF:000036">
    <property type="entry name" value="Trypsin beta"/>
    <property type="match status" value="1"/>
</dbReference>
<sequence>WGFTQSPASGPSNANILQKATLRIFKNDDCQAKYTLAIEQVTENMICALGSSNEDACVNDSGGPLVVKEGNSWVVVGLVSWGPNNDCGGIDGKPGVYTRVGNYLDWIGSNINRASTCPRAGTPRNDNSFRNSFGIF</sequence>
<keyword evidence="9" id="KW-1185">Reference proteome</keyword>
<dbReference type="PANTHER" id="PTHR24264">
    <property type="entry name" value="TRYPSIN-RELATED"/>
    <property type="match status" value="1"/>
</dbReference>
<evidence type="ECO:0000313" key="8">
    <source>
        <dbReference type="EMBL" id="CAL4068266.1"/>
    </source>
</evidence>
<evidence type="ECO:0000256" key="5">
    <source>
        <dbReference type="ARBA" id="ARBA00022825"/>
    </source>
</evidence>
<comment type="subcellular location">
    <subcellularLocation>
        <location evidence="1">Secreted</location>
    </subcellularLocation>
</comment>
<keyword evidence="4" id="KW-0378">Hydrolase</keyword>
<name>A0AAV2Q3Q7_MEGNR</name>
<dbReference type="InterPro" id="IPR050127">
    <property type="entry name" value="Serine_Proteases_S1"/>
</dbReference>
<dbReference type="InterPro" id="IPR009003">
    <property type="entry name" value="Peptidase_S1_PA"/>
</dbReference>
<evidence type="ECO:0000256" key="3">
    <source>
        <dbReference type="ARBA" id="ARBA00022670"/>
    </source>
</evidence>
<keyword evidence="6" id="KW-1015">Disulfide bond</keyword>
<keyword evidence="2" id="KW-0964">Secreted</keyword>
<dbReference type="GO" id="GO:0004252">
    <property type="term" value="F:serine-type endopeptidase activity"/>
    <property type="evidence" value="ECO:0007669"/>
    <property type="project" value="InterPro"/>
</dbReference>
<keyword evidence="3" id="KW-0645">Protease</keyword>
<dbReference type="GO" id="GO:0006508">
    <property type="term" value="P:proteolysis"/>
    <property type="evidence" value="ECO:0007669"/>
    <property type="project" value="UniProtKB-KW"/>
</dbReference>
<dbReference type="Pfam" id="PF00089">
    <property type="entry name" value="Trypsin"/>
    <property type="match status" value="1"/>
</dbReference>
<feature type="non-terminal residue" evidence="8">
    <location>
        <position position="1"/>
    </location>
</feature>
<dbReference type="Gene3D" id="2.40.10.10">
    <property type="entry name" value="Trypsin-like serine proteases"/>
    <property type="match status" value="1"/>
</dbReference>